<feature type="domain" description="MIF4G" evidence="1">
    <location>
        <begin position="2"/>
        <end position="78"/>
    </location>
</feature>
<evidence type="ECO:0000259" key="1">
    <source>
        <dbReference type="Pfam" id="PF02854"/>
    </source>
</evidence>
<dbReference type="InterPro" id="IPR039762">
    <property type="entry name" value="Nmd2/UPF2"/>
</dbReference>
<dbReference type="Proteomes" id="UP000784294">
    <property type="component" value="Unassembled WGS sequence"/>
</dbReference>
<dbReference type="GO" id="GO:0035145">
    <property type="term" value="C:exon-exon junction complex"/>
    <property type="evidence" value="ECO:0007669"/>
    <property type="project" value="TreeGrafter"/>
</dbReference>
<accession>A0A448X532</accession>
<keyword evidence="3" id="KW-1185">Reference proteome</keyword>
<comment type="caution">
    <text evidence="2">The sequence shown here is derived from an EMBL/GenBank/DDBJ whole genome shotgun (WGS) entry which is preliminary data.</text>
</comment>
<dbReference type="AlphaFoldDB" id="A0A448X532"/>
<gene>
    <name evidence="2" type="ORF">PXEA_LOCUS21750</name>
</gene>
<dbReference type="Gene3D" id="1.25.40.180">
    <property type="match status" value="1"/>
</dbReference>
<sequence>MTCLSSILSGISVHHADFATAVIDNVLEEIRVGMELRHDDQRRLSTAKYLGLLYNYRLIESPVIFHTLYSLITFGVSLNCKWADQIHFDLSFHLC</sequence>
<protein>
    <recommendedName>
        <fullName evidence="1">MIF4G domain-containing protein</fullName>
    </recommendedName>
</protein>
<dbReference type="PANTHER" id="PTHR12839:SF7">
    <property type="entry name" value="REGULATOR OF NONSENSE TRANSCRIPTS 2"/>
    <property type="match status" value="1"/>
</dbReference>
<dbReference type="GO" id="GO:0005737">
    <property type="term" value="C:cytoplasm"/>
    <property type="evidence" value="ECO:0007669"/>
    <property type="project" value="TreeGrafter"/>
</dbReference>
<evidence type="ECO:0000313" key="3">
    <source>
        <dbReference type="Proteomes" id="UP000784294"/>
    </source>
</evidence>
<organism evidence="2 3">
    <name type="scientific">Protopolystoma xenopodis</name>
    <dbReference type="NCBI Taxonomy" id="117903"/>
    <lineage>
        <taxon>Eukaryota</taxon>
        <taxon>Metazoa</taxon>
        <taxon>Spiralia</taxon>
        <taxon>Lophotrochozoa</taxon>
        <taxon>Platyhelminthes</taxon>
        <taxon>Monogenea</taxon>
        <taxon>Polyopisthocotylea</taxon>
        <taxon>Polystomatidea</taxon>
        <taxon>Polystomatidae</taxon>
        <taxon>Protopolystoma</taxon>
    </lineage>
</organism>
<dbReference type="PANTHER" id="PTHR12839">
    <property type="entry name" value="NONSENSE-MEDIATED MRNA DECAY PROTEIN 2 UP-FRAMESHIFT SUPPRESSOR 2"/>
    <property type="match status" value="1"/>
</dbReference>
<dbReference type="InterPro" id="IPR016024">
    <property type="entry name" value="ARM-type_fold"/>
</dbReference>
<name>A0A448X532_9PLAT</name>
<dbReference type="SUPFAM" id="SSF48371">
    <property type="entry name" value="ARM repeat"/>
    <property type="match status" value="1"/>
</dbReference>
<dbReference type="Pfam" id="PF02854">
    <property type="entry name" value="MIF4G"/>
    <property type="match status" value="1"/>
</dbReference>
<dbReference type="GO" id="GO:0000184">
    <property type="term" value="P:nuclear-transcribed mRNA catabolic process, nonsense-mediated decay"/>
    <property type="evidence" value="ECO:0007669"/>
    <property type="project" value="InterPro"/>
</dbReference>
<proteinExistence type="predicted"/>
<dbReference type="GO" id="GO:0003723">
    <property type="term" value="F:RNA binding"/>
    <property type="evidence" value="ECO:0007669"/>
    <property type="project" value="InterPro"/>
</dbReference>
<dbReference type="OrthoDB" id="27832at2759"/>
<reference evidence="2" key="1">
    <citation type="submission" date="2018-11" db="EMBL/GenBank/DDBJ databases">
        <authorList>
            <consortium name="Pathogen Informatics"/>
        </authorList>
    </citation>
    <scope>NUCLEOTIDE SEQUENCE</scope>
</reference>
<dbReference type="InterPro" id="IPR003890">
    <property type="entry name" value="MIF4G-like_typ-3"/>
</dbReference>
<evidence type="ECO:0000313" key="2">
    <source>
        <dbReference type="EMBL" id="VEL28310.1"/>
    </source>
</evidence>
<dbReference type="EMBL" id="CAAALY010094061">
    <property type="protein sequence ID" value="VEL28310.1"/>
    <property type="molecule type" value="Genomic_DNA"/>
</dbReference>